<organism evidence="1 2">
    <name type="scientific">Gigaspora margarita</name>
    <dbReference type="NCBI Taxonomy" id="4874"/>
    <lineage>
        <taxon>Eukaryota</taxon>
        <taxon>Fungi</taxon>
        <taxon>Fungi incertae sedis</taxon>
        <taxon>Mucoromycota</taxon>
        <taxon>Glomeromycotina</taxon>
        <taxon>Glomeromycetes</taxon>
        <taxon>Diversisporales</taxon>
        <taxon>Gigasporaceae</taxon>
        <taxon>Gigaspora</taxon>
    </lineage>
</organism>
<reference evidence="1 2" key="1">
    <citation type="submission" date="2021-06" db="EMBL/GenBank/DDBJ databases">
        <authorList>
            <person name="Kallberg Y."/>
            <person name="Tangrot J."/>
            <person name="Rosling A."/>
        </authorList>
    </citation>
    <scope>NUCLEOTIDE SEQUENCE [LARGE SCALE GENOMIC DNA]</scope>
    <source>
        <strain evidence="1 2">120-4 pot B 10/14</strain>
    </source>
</reference>
<evidence type="ECO:0000313" key="2">
    <source>
        <dbReference type="Proteomes" id="UP000789901"/>
    </source>
</evidence>
<dbReference type="EMBL" id="CAJVQB010004871">
    <property type="protein sequence ID" value="CAG8647886.1"/>
    <property type="molecule type" value="Genomic_DNA"/>
</dbReference>
<protein>
    <submittedName>
        <fullName evidence="1">21616_t:CDS:1</fullName>
    </submittedName>
</protein>
<accession>A0ABN7US55</accession>
<sequence length="62" mass="6937">SAEVKVSDLYKVPDENGNYKSEQLEGSSKRLHILYKALGDITNIIDKDKVNASKLECLEVVK</sequence>
<feature type="non-terminal residue" evidence="1">
    <location>
        <position position="1"/>
    </location>
</feature>
<proteinExistence type="predicted"/>
<evidence type="ECO:0000313" key="1">
    <source>
        <dbReference type="EMBL" id="CAG8647886.1"/>
    </source>
</evidence>
<name>A0ABN7US55_GIGMA</name>
<comment type="caution">
    <text evidence="1">The sequence shown here is derived from an EMBL/GenBank/DDBJ whole genome shotgun (WGS) entry which is preliminary data.</text>
</comment>
<keyword evidence="2" id="KW-1185">Reference proteome</keyword>
<gene>
    <name evidence="1" type="ORF">GMARGA_LOCUS9197</name>
</gene>
<dbReference type="Proteomes" id="UP000789901">
    <property type="component" value="Unassembled WGS sequence"/>
</dbReference>